<protein>
    <recommendedName>
        <fullName evidence="9">Ascorbate-specific PTS system EIIA component</fullName>
    </recommendedName>
    <alternativeName>
        <fullName evidence="10">Ascorbate-specific phosphotransferase enzyme IIA component</fullName>
    </alternativeName>
</protein>
<keyword evidence="5" id="KW-0808">Transferase</keyword>
<dbReference type="InterPro" id="IPR002178">
    <property type="entry name" value="PTS_EIIA_type-2_dom"/>
</dbReference>
<evidence type="ECO:0000256" key="3">
    <source>
        <dbReference type="ARBA" id="ARBA00022490"/>
    </source>
</evidence>
<dbReference type="PANTHER" id="PTHR36203:SF1">
    <property type="entry name" value="ASCORBATE-SPECIFIC PTS SYSTEM EIIA COMPONENT"/>
    <property type="match status" value="1"/>
</dbReference>
<keyword evidence="6" id="KW-0598">Phosphotransferase system</keyword>
<dbReference type="InterPro" id="IPR051351">
    <property type="entry name" value="Ascorbate-PTS_EIIA_comp"/>
</dbReference>
<evidence type="ECO:0000256" key="6">
    <source>
        <dbReference type="ARBA" id="ARBA00022683"/>
    </source>
</evidence>
<dbReference type="PANTHER" id="PTHR36203">
    <property type="entry name" value="ASCORBATE-SPECIFIC PTS SYSTEM EIIA COMPONENT"/>
    <property type="match status" value="1"/>
</dbReference>
<keyword evidence="3" id="KW-0963">Cytoplasm</keyword>
<evidence type="ECO:0000259" key="11">
    <source>
        <dbReference type="PROSITE" id="PS51094"/>
    </source>
</evidence>
<dbReference type="AlphaFoldDB" id="A0A645C4M4"/>
<dbReference type="SUPFAM" id="SSF55804">
    <property type="entry name" value="Phoshotransferase/anion transport protein"/>
    <property type="match status" value="1"/>
</dbReference>
<evidence type="ECO:0000256" key="4">
    <source>
        <dbReference type="ARBA" id="ARBA00022553"/>
    </source>
</evidence>
<accession>A0A645C4M4</accession>
<organism evidence="12">
    <name type="scientific">bioreactor metagenome</name>
    <dbReference type="NCBI Taxonomy" id="1076179"/>
    <lineage>
        <taxon>unclassified sequences</taxon>
        <taxon>metagenomes</taxon>
        <taxon>ecological metagenomes</taxon>
    </lineage>
</organism>
<dbReference type="GO" id="GO:0005737">
    <property type="term" value="C:cytoplasm"/>
    <property type="evidence" value="ECO:0007669"/>
    <property type="project" value="UniProtKB-SubCell"/>
</dbReference>
<dbReference type="GO" id="GO:0016301">
    <property type="term" value="F:kinase activity"/>
    <property type="evidence" value="ECO:0007669"/>
    <property type="project" value="UniProtKB-KW"/>
</dbReference>
<proteinExistence type="predicted"/>
<name>A0A645C4M4_9ZZZZ</name>
<evidence type="ECO:0000256" key="1">
    <source>
        <dbReference type="ARBA" id="ARBA00004496"/>
    </source>
</evidence>
<evidence type="ECO:0000256" key="5">
    <source>
        <dbReference type="ARBA" id="ARBA00022679"/>
    </source>
</evidence>
<comment type="caution">
    <text evidence="12">The sequence shown here is derived from an EMBL/GenBank/DDBJ whole genome shotgun (WGS) entry which is preliminary data.</text>
</comment>
<evidence type="ECO:0000256" key="2">
    <source>
        <dbReference type="ARBA" id="ARBA00022448"/>
    </source>
</evidence>
<comment type="function">
    <text evidence="8">The phosphoenolpyruvate-dependent sugar phosphotransferase system (sugar PTS), a major carbohydrate active transport system, catalyzes the phosphorylation of incoming sugar substrates concomitantly with their translocation across the cell membrane. The enzyme II UlaABC PTS system is involved in ascorbate transport.</text>
</comment>
<keyword evidence="4" id="KW-0597">Phosphoprotein</keyword>
<reference evidence="12" key="1">
    <citation type="submission" date="2019-08" db="EMBL/GenBank/DDBJ databases">
        <authorList>
            <person name="Kucharzyk K."/>
            <person name="Murdoch R.W."/>
            <person name="Higgins S."/>
            <person name="Loffler F."/>
        </authorList>
    </citation>
    <scope>NUCLEOTIDE SEQUENCE</scope>
</reference>
<keyword evidence="7" id="KW-0418">Kinase</keyword>
<dbReference type="GO" id="GO:0009401">
    <property type="term" value="P:phosphoenolpyruvate-dependent sugar phosphotransferase system"/>
    <property type="evidence" value="ECO:0007669"/>
    <property type="project" value="UniProtKB-KW"/>
</dbReference>
<dbReference type="Pfam" id="PF00359">
    <property type="entry name" value="PTS_EIIA_2"/>
    <property type="match status" value="1"/>
</dbReference>
<evidence type="ECO:0000256" key="10">
    <source>
        <dbReference type="ARBA" id="ARBA00042072"/>
    </source>
</evidence>
<sequence>MIKDTLTNELVLTNVECKTWREAIQISGNLLLKAGKIKEPFIGSMAKVVEELGPYMILLPKVCFFHGQPGENVNEPCLSLIVFKDSVYFDDFENQEIKCAFAFGAIDSDSHMQMLMKVAQLLQNEEFISLITNNGEKDKILEIIQKY</sequence>
<dbReference type="EMBL" id="VSSQ01024923">
    <property type="protein sequence ID" value="MPM72736.1"/>
    <property type="molecule type" value="Genomic_DNA"/>
</dbReference>
<evidence type="ECO:0000256" key="7">
    <source>
        <dbReference type="ARBA" id="ARBA00022777"/>
    </source>
</evidence>
<evidence type="ECO:0000256" key="8">
    <source>
        <dbReference type="ARBA" id="ARBA00037387"/>
    </source>
</evidence>
<comment type="subcellular location">
    <subcellularLocation>
        <location evidence="1">Cytoplasm</location>
    </subcellularLocation>
</comment>
<evidence type="ECO:0000256" key="9">
    <source>
        <dbReference type="ARBA" id="ARBA00041175"/>
    </source>
</evidence>
<dbReference type="Gene3D" id="3.40.930.10">
    <property type="entry name" value="Mannitol-specific EII, Chain A"/>
    <property type="match status" value="1"/>
</dbReference>
<feature type="domain" description="PTS EIIA type-2" evidence="11">
    <location>
        <begin position="4"/>
        <end position="147"/>
    </location>
</feature>
<dbReference type="InterPro" id="IPR016152">
    <property type="entry name" value="PTrfase/Anion_transptr"/>
</dbReference>
<evidence type="ECO:0000313" key="12">
    <source>
        <dbReference type="EMBL" id="MPM72736.1"/>
    </source>
</evidence>
<keyword evidence="2" id="KW-0813">Transport</keyword>
<dbReference type="PROSITE" id="PS51094">
    <property type="entry name" value="PTS_EIIA_TYPE_2"/>
    <property type="match status" value="1"/>
</dbReference>
<gene>
    <name evidence="12" type="primary">ulaC_4</name>
    <name evidence="12" type="ORF">SDC9_119712</name>
</gene>